<dbReference type="GO" id="GO:0015031">
    <property type="term" value="P:protein transport"/>
    <property type="evidence" value="ECO:0007669"/>
    <property type="project" value="UniProtKB-KW"/>
</dbReference>
<dbReference type="PANTHER" id="PTHR44390:SF1">
    <property type="entry name" value="CENTROSOMAL PROTEIN OF 41 KDA"/>
    <property type="match status" value="1"/>
</dbReference>
<keyword evidence="6" id="KW-0653">Protein transport</keyword>
<dbReference type="Gene3D" id="3.40.250.10">
    <property type="entry name" value="Rhodanese-like domain"/>
    <property type="match status" value="1"/>
</dbReference>
<name>A0A914WWK7_9BILA</name>
<comment type="subcellular location">
    <subcellularLocation>
        <location evidence="1">Cytoplasm</location>
        <location evidence="1">Cytoskeleton</location>
        <location evidence="1">Cilium basal body</location>
    </subcellularLocation>
    <subcellularLocation>
        <location evidence="2">Cytoplasm</location>
        <location evidence="2">Cytoskeleton</location>
        <location evidence="2">Microtubule organizing center</location>
        <location evidence="2">Centrosome</location>
    </subcellularLocation>
</comment>
<keyword evidence="9" id="KW-0966">Cell projection</keyword>
<evidence type="ECO:0000256" key="3">
    <source>
        <dbReference type="ARBA" id="ARBA00022448"/>
    </source>
</evidence>
<dbReference type="AlphaFoldDB" id="A0A914WWK7"/>
<evidence type="ECO:0000313" key="14">
    <source>
        <dbReference type="WBParaSite" id="PSAMB.scaffold5689size11088.g27163.t1"/>
    </source>
</evidence>
<evidence type="ECO:0000259" key="12">
    <source>
        <dbReference type="PROSITE" id="PS50206"/>
    </source>
</evidence>
<feature type="domain" description="Rhodanese" evidence="12">
    <location>
        <begin position="97"/>
        <end position="193"/>
    </location>
</feature>
<evidence type="ECO:0000256" key="7">
    <source>
        <dbReference type="ARBA" id="ARBA00023069"/>
    </source>
</evidence>
<keyword evidence="8" id="KW-0206">Cytoskeleton</keyword>
<comment type="similarity">
    <text evidence="10">Belongs to the CEP41 family.</text>
</comment>
<keyword evidence="5" id="KW-0970">Cilium biogenesis/degradation</keyword>
<keyword evidence="13" id="KW-1185">Reference proteome</keyword>
<evidence type="ECO:0000256" key="5">
    <source>
        <dbReference type="ARBA" id="ARBA00022794"/>
    </source>
</evidence>
<evidence type="ECO:0000256" key="10">
    <source>
        <dbReference type="ARBA" id="ARBA00038465"/>
    </source>
</evidence>
<evidence type="ECO:0000256" key="11">
    <source>
        <dbReference type="SAM" id="MobiDB-lite"/>
    </source>
</evidence>
<dbReference type="GO" id="GO:0005813">
    <property type="term" value="C:centrosome"/>
    <property type="evidence" value="ECO:0007669"/>
    <property type="project" value="UniProtKB-SubCell"/>
</dbReference>
<dbReference type="GO" id="GO:0036064">
    <property type="term" value="C:ciliary basal body"/>
    <property type="evidence" value="ECO:0007669"/>
    <property type="project" value="TreeGrafter"/>
</dbReference>
<reference evidence="14" key="1">
    <citation type="submission" date="2022-11" db="UniProtKB">
        <authorList>
            <consortium name="WormBaseParasite"/>
        </authorList>
    </citation>
    <scope>IDENTIFICATION</scope>
</reference>
<keyword evidence="7" id="KW-0969">Cilium</keyword>
<dbReference type="InterPro" id="IPR001763">
    <property type="entry name" value="Rhodanese-like_dom"/>
</dbReference>
<dbReference type="PROSITE" id="PS50206">
    <property type="entry name" value="RHODANESE_3"/>
    <property type="match status" value="1"/>
</dbReference>
<organism evidence="13 14">
    <name type="scientific">Plectus sambesii</name>
    <dbReference type="NCBI Taxonomy" id="2011161"/>
    <lineage>
        <taxon>Eukaryota</taxon>
        <taxon>Metazoa</taxon>
        <taxon>Ecdysozoa</taxon>
        <taxon>Nematoda</taxon>
        <taxon>Chromadorea</taxon>
        <taxon>Plectida</taxon>
        <taxon>Plectina</taxon>
        <taxon>Plectoidea</taxon>
        <taxon>Plectidae</taxon>
        <taxon>Plectus</taxon>
    </lineage>
</organism>
<dbReference type="Pfam" id="PF00581">
    <property type="entry name" value="Rhodanese"/>
    <property type="match status" value="1"/>
</dbReference>
<evidence type="ECO:0000256" key="8">
    <source>
        <dbReference type="ARBA" id="ARBA00023212"/>
    </source>
</evidence>
<evidence type="ECO:0000256" key="2">
    <source>
        <dbReference type="ARBA" id="ARBA00004300"/>
    </source>
</evidence>
<accession>A0A914WWK7</accession>
<dbReference type="PANTHER" id="PTHR44390">
    <property type="entry name" value="CENTROSOMAL PROTEIN OF 41 KDA"/>
    <property type="match status" value="1"/>
</dbReference>
<dbReference type="GO" id="GO:0060271">
    <property type="term" value="P:cilium assembly"/>
    <property type="evidence" value="ECO:0007669"/>
    <property type="project" value="TreeGrafter"/>
</dbReference>
<dbReference type="SMART" id="SM00450">
    <property type="entry name" value="RHOD"/>
    <property type="match status" value="1"/>
</dbReference>
<dbReference type="InterPro" id="IPR051889">
    <property type="entry name" value="CEP41"/>
</dbReference>
<feature type="compositionally biased region" description="Polar residues" evidence="11">
    <location>
        <begin position="243"/>
        <end position="255"/>
    </location>
</feature>
<feature type="region of interest" description="Disordered" evidence="11">
    <location>
        <begin position="239"/>
        <end position="277"/>
    </location>
</feature>
<dbReference type="SUPFAM" id="SSF52821">
    <property type="entry name" value="Rhodanese/Cell cycle control phosphatase"/>
    <property type="match status" value="1"/>
</dbReference>
<keyword evidence="3" id="KW-0813">Transport</keyword>
<evidence type="ECO:0000256" key="9">
    <source>
        <dbReference type="ARBA" id="ARBA00023273"/>
    </source>
</evidence>
<evidence type="ECO:0000313" key="13">
    <source>
        <dbReference type="Proteomes" id="UP000887566"/>
    </source>
</evidence>
<proteinExistence type="inferred from homology"/>
<evidence type="ECO:0000256" key="4">
    <source>
        <dbReference type="ARBA" id="ARBA00022490"/>
    </source>
</evidence>
<dbReference type="WBParaSite" id="PSAMB.scaffold5689size11088.g27163.t1">
    <property type="protein sequence ID" value="PSAMB.scaffold5689size11088.g27163.t1"/>
    <property type="gene ID" value="PSAMB.scaffold5689size11088.g27163"/>
</dbReference>
<keyword evidence="4" id="KW-0963">Cytoplasm</keyword>
<evidence type="ECO:0000256" key="1">
    <source>
        <dbReference type="ARBA" id="ARBA00004120"/>
    </source>
</evidence>
<dbReference type="CDD" id="cd00158">
    <property type="entry name" value="RHOD"/>
    <property type="match status" value="1"/>
</dbReference>
<evidence type="ECO:0000256" key="6">
    <source>
        <dbReference type="ARBA" id="ARBA00022927"/>
    </source>
</evidence>
<dbReference type="Proteomes" id="UP000887566">
    <property type="component" value="Unplaced"/>
</dbReference>
<dbReference type="InterPro" id="IPR036873">
    <property type="entry name" value="Rhodanese-like_dom_sf"/>
</dbReference>
<sequence length="277" mass="30898">MMADHHHESKKSVAATSSSRQEIFRRIKADQFVTMILQSAQAQHEEALVLRALEGNKIVDSPANAENGETANTIHNVIIGIGEKTDSPLTRNVQVDAARPYLLLDVRLPEEYNLGHIITAVNYPHTMLSRERYDTLEMKAYKNKPGKMIVLYDDNERNAPRVTTTILQRGYTNCVLLSGGVIAAHKKYPQGLITGRIWDPLNPPKTPAAAQPAPKVDEFTEEDLNALRSQLQHNLIPRASKSRLMTATKSATSRNKSTEQQRRGTTASTAAWPAVWR</sequence>
<protein>
    <submittedName>
        <fullName evidence="14">Rhodanese domain-containing protein</fullName>
    </submittedName>
</protein>